<evidence type="ECO:0000313" key="3">
    <source>
        <dbReference type="Proteomes" id="UP000188879"/>
    </source>
</evidence>
<feature type="compositionally biased region" description="Basic residues" evidence="1">
    <location>
        <begin position="1"/>
        <end position="10"/>
    </location>
</feature>
<keyword evidence="3" id="KW-1185">Reference proteome</keyword>
<sequence length="121" mass="12650">MDHVSRHRHNNPVQKAGKESKMLYDGDDGSNITVWAAEGFWGGQVPMPEPVESPEQDAFQAAMIGYYYQNAFDMAGTPGSSMGALTLGVLAGTGVGESSGGSVGTVTIGPIETVSIEENAE</sequence>
<dbReference type="Proteomes" id="UP000188879">
    <property type="component" value="Unassembled WGS sequence"/>
</dbReference>
<accession>A0A1V2H7R8</accession>
<reference evidence="2 3" key="1">
    <citation type="submission" date="2016-10" db="EMBL/GenBank/DDBJ databases">
        <title>Draft Genome sequence of Roseomonas sp. strain M3.</title>
        <authorList>
            <person name="Subhash Y."/>
            <person name="Lee S."/>
        </authorList>
    </citation>
    <scope>NUCLEOTIDE SEQUENCE [LARGE SCALE GENOMIC DNA]</scope>
    <source>
        <strain evidence="2 3">M3</strain>
    </source>
</reference>
<dbReference type="AlphaFoldDB" id="A0A1V2H7R8"/>
<gene>
    <name evidence="2" type="ORF">BKE38_01600</name>
</gene>
<feature type="region of interest" description="Disordered" evidence="1">
    <location>
        <begin position="1"/>
        <end position="24"/>
    </location>
</feature>
<evidence type="ECO:0000256" key="1">
    <source>
        <dbReference type="SAM" id="MobiDB-lite"/>
    </source>
</evidence>
<proteinExistence type="predicted"/>
<comment type="caution">
    <text evidence="2">The sequence shown here is derived from an EMBL/GenBank/DDBJ whole genome shotgun (WGS) entry which is preliminary data.</text>
</comment>
<protein>
    <submittedName>
        <fullName evidence="2">Uncharacterized protein</fullName>
    </submittedName>
</protein>
<evidence type="ECO:0000313" key="2">
    <source>
        <dbReference type="EMBL" id="ONG58826.1"/>
    </source>
</evidence>
<dbReference type="EMBL" id="MLCO01000011">
    <property type="protein sequence ID" value="ONG58826.1"/>
    <property type="molecule type" value="Genomic_DNA"/>
</dbReference>
<organism evidence="2 3">
    <name type="scientific">Teichococcus deserti</name>
    <dbReference type="NCBI Taxonomy" id="1817963"/>
    <lineage>
        <taxon>Bacteria</taxon>
        <taxon>Pseudomonadati</taxon>
        <taxon>Pseudomonadota</taxon>
        <taxon>Alphaproteobacteria</taxon>
        <taxon>Acetobacterales</taxon>
        <taxon>Roseomonadaceae</taxon>
        <taxon>Roseomonas</taxon>
    </lineage>
</organism>
<name>A0A1V2H7R8_9PROT</name>